<comment type="caution">
    <text evidence="1">The sequence shown here is derived from an EMBL/GenBank/DDBJ whole genome shotgun (WGS) entry which is preliminary data.</text>
</comment>
<proteinExistence type="predicted"/>
<protein>
    <submittedName>
        <fullName evidence="1">Uncharacterized protein</fullName>
    </submittedName>
</protein>
<name>A0ACC5XY50_PANGG</name>
<evidence type="ECO:0000313" key="1">
    <source>
        <dbReference type="EMBL" id="MCI4395695.1"/>
    </source>
</evidence>
<accession>A0ACC5XY50</accession>
<sequence>MTGIFSAVLSMISFTHNFTNRLINNLQCPCECLPLTEGMEQEVGPCTSLSYSLGLFSTTQSVSVTAGQLDLCFSPSPANPSPVPTVPAVCFLVPAQARDQQDFM</sequence>
<reference evidence="1 2" key="1">
    <citation type="journal article" date="2022" name="bioRxiv">
        <title>An ancient truncated duplication of the anti-Mullerian hormone receptor type 2 gene is a potential conserved master sex determinant in the Pangasiidae catfish family.</title>
        <authorList>
            <person name="Wen M."/>
            <person name="Pan Q."/>
            <person name="Jouanno E."/>
            <person name="Montfort J."/>
            <person name="Zahm M."/>
            <person name="Cabau C."/>
            <person name="Klopp C."/>
            <person name="Iampietro C."/>
            <person name="Roques C."/>
            <person name="Bouchez O."/>
            <person name="Castinel A."/>
            <person name="Donnadieu C."/>
            <person name="Parrinello H."/>
            <person name="Poncet C."/>
            <person name="Belmonte E."/>
            <person name="Gautier V."/>
            <person name="Avarre J.-C."/>
            <person name="Dugue R."/>
            <person name="Gustiano R."/>
            <person name="Ha T.T.T."/>
            <person name="Campet M."/>
            <person name="Sriphairoj K."/>
            <person name="Ribolli J."/>
            <person name="de Almeida F.L."/>
            <person name="Desvignes T."/>
            <person name="Postlethwait J.H."/>
            <person name="Bucao C.F."/>
            <person name="Robinson-Rechavi M."/>
            <person name="Bobe J."/>
            <person name="Herpin A."/>
            <person name="Guiguen Y."/>
        </authorList>
    </citation>
    <scope>NUCLEOTIDE SEQUENCE [LARGE SCALE GENOMIC DNA]</scope>
    <source>
        <strain evidence="1">YG-Dec2019</strain>
    </source>
</reference>
<organism evidence="1 2">
    <name type="scientific">Pangasianodon gigas</name>
    <name type="common">Mekong giant catfish</name>
    <name type="synonym">Pangasius gigas</name>
    <dbReference type="NCBI Taxonomy" id="30993"/>
    <lineage>
        <taxon>Eukaryota</taxon>
        <taxon>Metazoa</taxon>
        <taxon>Chordata</taxon>
        <taxon>Craniata</taxon>
        <taxon>Vertebrata</taxon>
        <taxon>Euteleostomi</taxon>
        <taxon>Actinopterygii</taxon>
        <taxon>Neopterygii</taxon>
        <taxon>Teleostei</taxon>
        <taxon>Ostariophysi</taxon>
        <taxon>Siluriformes</taxon>
        <taxon>Pangasiidae</taxon>
        <taxon>Pangasianodon</taxon>
    </lineage>
</organism>
<keyword evidence="2" id="KW-1185">Reference proteome</keyword>
<evidence type="ECO:0000313" key="2">
    <source>
        <dbReference type="Proteomes" id="UP000829447"/>
    </source>
</evidence>
<dbReference type="Proteomes" id="UP000829447">
    <property type="component" value="Linkage Group LG30"/>
</dbReference>
<dbReference type="EMBL" id="CM040483">
    <property type="protein sequence ID" value="MCI4395695.1"/>
    <property type="molecule type" value="Genomic_DNA"/>
</dbReference>
<gene>
    <name evidence="1" type="ORF">PGIGA_G00194920</name>
</gene>